<comment type="caution">
    <text evidence="1">The sequence shown here is derived from an EMBL/GenBank/DDBJ whole genome shotgun (WGS) entry which is preliminary data.</text>
</comment>
<proteinExistence type="predicted"/>
<evidence type="ECO:0000313" key="1">
    <source>
        <dbReference type="EMBL" id="KKL51609.1"/>
    </source>
</evidence>
<dbReference type="EMBL" id="LAZR01032189">
    <property type="protein sequence ID" value="KKL51609.1"/>
    <property type="molecule type" value="Genomic_DNA"/>
</dbReference>
<organism evidence="1">
    <name type="scientific">marine sediment metagenome</name>
    <dbReference type="NCBI Taxonomy" id="412755"/>
    <lineage>
        <taxon>unclassified sequences</taxon>
        <taxon>metagenomes</taxon>
        <taxon>ecological metagenomes</taxon>
    </lineage>
</organism>
<gene>
    <name evidence="1" type="ORF">LCGC14_2293790</name>
</gene>
<dbReference type="AlphaFoldDB" id="A0A0F9CQY5"/>
<protein>
    <submittedName>
        <fullName evidence="1">Uncharacterized protein</fullName>
    </submittedName>
</protein>
<reference evidence="1" key="1">
    <citation type="journal article" date="2015" name="Nature">
        <title>Complex archaea that bridge the gap between prokaryotes and eukaryotes.</title>
        <authorList>
            <person name="Spang A."/>
            <person name="Saw J.H."/>
            <person name="Jorgensen S.L."/>
            <person name="Zaremba-Niedzwiedzka K."/>
            <person name="Martijn J."/>
            <person name="Lind A.E."/>
            <person name="van Eijk R."/>
            <person name="Schleper C."/>
            <person name="Guy L."/>
            <person name="Ettema T.J."/>
        </authorList>
    </citation>
    <scope>NUCLEOTIDE SEQUENCE</scope>
</reference>
<sequence length="165" mass="18701">MDNYEAKHAGIIPRLFGTCPYCARKATWDLRRKRCIVCEAHGDPTTPLSAPERAKRRELDSYAEAVEPEPLVVVTVHIPVDARPGTQEVFRRDLLTVYGGYNRVTAYGAWRNDVGRTIVEPTNRYEIAMTPGQAQVFCEHRVRLIRTMFGQDALYFTIGGQAFIV</sequence>
<name>A0A0F9CQY5_9ZZZZ</name>
<accession>A0A0F9CQY5</accession>